<reference evidence="9 10" key="1">
    <citation type="journal article" date="2015" name="Genome Announc.">
        <title>Expanding the biotechnology potential of lactobacilli through comparative genomics of 213 strains and associated genera.</title>
        <authorList>
            <person name="Sun Z."/>
            <person name="Harris H.M."/>
            <person name="McCann A."/>
            <person name="Guo C."/>
            <person name="Argimon S."/>
            <person name="Zhang W."/>
            <person name="Yang X."/>
            <person name="Jeffery I.B."/>
            <person name="Cooney J.C."/>
            <person name="Kagawa T.F."/>
            <person name="Liu W."/>
            <person name="Song Y."/>
            <person name="Salvetti E."/>
            <person name="Wrobel A."/>
            <person name="Rasinkangas P."/>
            <person name="Parkhill J."/>
            <person name="Rea M.C."/>
            <person name="O'Sullivan O."/>
            <person name="Ritari J."/>
            <person name="Douillard F.P."/>
            <person name="Paul Ross R."/>
            <person name="Yang R."/>
            <person name="Briner A.E."/>
            <person name="Felis G.E."/>
            <person name="de Vos W.M."/>
            <person name="Barrangou R."/>
            <person name="Klaenhammer T.R."/>
            <person name="Caufield P.W."/>
            <person name="Cui Y."/>
            <person name="Zhang H."/>
            <person name="O'Toole P.W."/>
        </authorList>
    </citation>
    <scope>NUCLEOTIDE SEQUENCE [LARGE SCALE GENOMIC DNA]</scope>
    <source>
        <strain evidence="9 10">DSM 13961</strain>
    </source>
</reference>
<dbReference type="Proteomes" id="UP000051499">
    <property type="component" value="Unassembled WGS sequence"/>
</dbReference>
<keyword evidence="3 7" id="KW-1133">Transmembrane helix</keyword>
<protein>
    <submittedName>
        <fullName evidence="9">Integral membrane protein</fullName>
    </submittedName>
</protein>
<dbReference type="EMBL" id="AZDH01000006">
    <property type="protein sequence ID" value="KRK52744.1"/>
    <property type="molecule type" value="Genomic_DNA"/>
</dbReference>
<name>A0ABR5NVC0_9LACO</name>
<feature type="region of interest" description="Disordered" evidence="6">
    <location>
        <begin position="598"/>
        <end position="619"/>
    </location>
</feature>
<evidence type="ECO:0000256" key="3">
    <source>
        <dbReference type="ARBA" id="ARBA00022989"/>
    </source>
</evidence>
<keyword evidence="10" id="KW-1185">Reference proteome</keyword>
<evidence type="ECO:0000256" key="1">
    <source>
        <dbReference type="ARBA" id="ARBA00004141"/>
    </source>
</evidence>
<dbReference type="NCBIfam" id="TIGR03057">
    <property type="entry name" value="xxxLxxG_by_4"/>
    <property type="match status" value="8"/>
</dbReference>
<evidence type="ECO:0000256" key="2">
    <source>
        <dbReference type="ARBA" id="ARBA00022692"/>
    </source>
</evidence>
<evidence type="ECO:0000256" key="6">
    <source>
        <dbReference type="SAM" id="MobiDB-lite"/>
    </source>
</evidence>
<feature type="transmembrane region" description="Helical" evidence="7">
    <location>
        <begin position="667"/>
        <end position="687"/>
    </location>
</feature>
<feature type="transmembrane region" description="Helical" evidence="7">
    <location>
        <begin position="707"/>
        <end position="728"/>
    </location>
</feature>
<dbReference type="Pfam" id="PF12051">
    <property type="entry name" value="DUF3533"/>
    <property type="match status" value="1"/>
</dbReference>
<dbReference type="SUPFAM" id="SSF58104">
    <property type="entry name" value="Methyl-accepting chemotaxis protein (MCP) signaling domain"/>
    <property type="match status" value="1"/>
</dbReference>
<accession>A0ABR5NVC0</accession>
<dbReference type="Gene3D" id="3.40.1710.10">
    <property type="entry name" value="abc type-2 transporter like domain"/>
    <property type="match status" value="1"/>
</dbReference>
<dbReference type="InterPro" id="IPR051328">
    <property type="entry name" value="T7SS_ABC-Transporter"/>
</dbReference>
<evidence type="ECO:0000256" key="5">
    <source>
        <dbReference type="SAM" id="Coils"/>
    </source>
</evidence>
<dbReference type="PANTHER" id="PTHR43077:SF5">
    <property type="entry name" value="PHAGE INFECTION PROTEIN"/>
    <property type="match status" value="1"/>
</dbReference>
<feature type="coiled-coil region" evidence="5">
    <location>
        <begin position="331"/>
        <end position="358"/>
    </location>
</feature>
<keyword evidence="2 7" id="KW-0812">Transmembrane</keyword>
<feature type="transmembrane region" description="Helical" evidence="7">
    <location>
        <begin position="27"/>
        <end position="51"/>
    </location>
</feature>
<evidence type="ECO:0000259" key="8">
    <source>
        <dbReference type="Pfam" id="PF12051"/>
    </source>
</evidence>
<dbReference type="InterPro" id="IPR017500">
    <property type="entry name" value="Phage_infect_YhgE_N"/>
</dbReference>
<dbReference type="NCBIfam" id="TIGR03061">
    <property type="entry name" value="pip_yhgE_Nterm"/>
    <property type="match status" value="1"/>
</dbReference>
<comment type="subcellular location">
    <subcellularLocation>
        <location evidence="1">Membrane</location>
        <topology evidence="1">Multi-pass membrane protein</topology>
    </subcellularLocation>
</comment>
<dbReference type="PANTHER" id="PTHR43077">
    <property type="entry name" value="TRANSPORT PERMEASE YVFS-RELATED"/>
    <property type="match status" value="1"/>
</dbReference>
<dbReference type="NCBIfam" id="TIGR03062">
    <property type="entry name" value="pip_yhgE_Cterm"/>
    <property type="match status" value="1"/>
</dbReference>
<sequence length="863" mass="92055">MPTITYFLKEVSQMIKEEWKYLLKHKLMIIVFAVMIFIPSIYSVTFLKSMWDPYGQLKNLPVAVVNNDKSVNYQGTDLKVGKDLTKKLRNSKNMDFHILDSEQQAQKGLSDGKYYMVITIPKSFSQNATTLLNEKPKKMVLHYETSAGHNFTASKMTASAAQQAAQGVSEQVTKTYSKTMFHALKQVSQGMDKAATGSQKLTTGGQKLESANSELTAGLNTLATSSLTFSSGANTLNQGLNQYISGVDQVASGSQTLTSGIQQLNDKSSTLTSGINQLATGSSALTSGLQNYTSGVTSLNTASNSLNSGSQALNNGTNTLATNSQTLNSGLNQLHTASQELTDNLQKVSDNLDNTTQVESSIKNLKTQLASNNSQQANTIKNDLTSLQEAIKAQTDSNNQTNQKVSQIADQQGLSATQKAAILDAINSSDNSNLSQLTDTLSKDLTTLMTTQESALSQLDSLSNSGGDLSTIIAQLTAGSQQLTTQLQNASSGMNQLSNGIGELNANTAQLTHGTAQLNAGINQLADNSSTLNTGASSLNNGIGELNSQMPNLKSGISQLATGADSLNSGINQLVTNGTTLTSGATQLASGAQQINNGSEKLADGSSQMGSGLQQVTSGNNTLNKELSAGAKKSNIKATNLTYDQIAKPTTTKHKEKDTAPNNGTGMAPYMLSVSLFVGALAFNLMFDIYTPRKFPRTGVSWWASKATITGAFVLLEAIAVSLLLSLIDGLAPVRPFITLVMLVLTGLTFMSIVHWLNLVLGKVGSFLSMILLVFQLGGSAGTYPIQLSNKFFESIHPWLPMSYSVDGLRQTLMIGDSAVSDMLTLLAITLLFSLLSILFFIRRKTHISEIDYTKEAAEHSIV</sequence>
<feature type="transmembrane region" description="Helical" evidence="7">
    <location>
        <begin position="764"/>
        <end position="786"/>
    </location>
</feature>
<evidence type="ECO:0000256" key="4">
    <source>
        <dbReference type="ARBA" id="ARBA00023136"/>
    </source>
</evidence>
<keyword evidence="4 7" id="KW-0472">Membrane</keyword>
<dbReference type="InterPro" id="IPR022703">
    <property type="entry name" value="DUF3533"/>
</dbReference>
<feature type="transmembrane region" description="Helical" evidence="7">
    <location>
        <begin position="823"/>
        <end position="842"/>
    </location>
</feature>
<comment type="caution">
    <text evidence="9">The sequence shown here is derived from an EMBL/GenBank/DDBJ whole genome shotgun (WGS) entry which is preliminary data.</text>
</comment>
<proteinExistence type="predicted"/>
<evidence type="ECO:0000256" key="7">
    <source>
        <dbReference type="SAM" id="Phobius"/>
    </source>
</evidence>
<dbReference type="InterPro" id="IPR023908">
    <property type="entry name" value="xxxLxxG_rpt"/>
</dbReference>
<keyword evidence="5" id="KW-0175">Coiled coil</keyword>
<feature type="domain" description="DUF3533" evidence="8">
    <location>
        <begin position="31"/>
        <end position="196"/>
    </location>
</feature>
<dbReference type="Gene3D" id="1.10.287.950">
    <property type="entry name" value="Methyl-accepting chemotaxis protein"/>
    <property type="match status" value="1"/>
</dbReference>
<feature type="transmembrane region" description="Helical" evidence="7">
    <location>
        <begin position="734"/>
        <end position="757"/>
    </location>
</feature>
<organism evidence="9 10">
    <name type="scientific">Companilactobacillus kimchii DSM 13961 = JCM 10707</name>
    <dbReference type="NCBI Taxonomy" id="1423765"/>
    <lineage>
        <taxon>Bacteria</taxon>
        <taxon>Bacillati</taxon>
        <taxon>Bacillota</taxon>
        <taxon>Bacilli</taxon>
        <taxon>Lactobacillales</taxon>
        <taxon>Lactobacillaceae</taxon>
        <taxon>Companilactobacillus</taxon>
        <taxon>Companilactobacillus kimchii</taxon>
    </lineage>
</organism>
<evidence type="ECO:0000313" key="10">
    <source>
        <dbReference type="Proteomes" id="UP000051499"/>
    </source>
</evidence>
<evidence type="ECO:0000313" key="9">
    <source>
        <dbReference type="EMBL" id="KRK52744.1"/>
    </source>
</evidence>
<gene>
    <name evidence="9" type="ORF">FC97_GL002558</name>
</gene>
<dbReference type="InterPro" id="IPR017501">
    <property type="entry name" value="Phage_infect_YhgE_C"/>
</dbReference>